<accession>A0A507AV11</accession>
<name>A0A507AV11_9PEZI</name>
<dbReference type="Pfam" id="PF06985">
    <property type="entry name" value="HET"/>
    <property type="match status" value="1"/>
</dbReference>
<dbReference type="InParanoid" id="A0A507AV11"/>
<feature type="domain" description="Heterokaryon incompatibility" evidence="1">
    <location>
        <begin position="114"/>
        <end position="266"/>
    </location>
</feature>
<dbReference type="Proteomes" id="UP000319257">
    <property type="component" value="Unassembled WGS sequence"/>
</dbReference>
<dbReference type="Pfam" id="PF26639">
    <property type="entry name" value="Het-6_barrel"/>
    <property type="match status" value="1"/>
</dbReference>
<proteinExistence type="predicted"/>
<comment type="caution">
    <text evidence="2">The sequence shown here is derived from an EMBL/GenBank/DDBJ whole genome shotgun (WGS) entry which is preliminary data.</text>
</comment>
<gene>
    <name evidence="2" type="ORF">E0L32_007774</name>
</gene>
<evidence type="ECO:0000313" key="2">
    <source>
        <dbReference type="EMBL" id="TPX11563.1"/>
    </source>
</evidence>
<organism evidence="2 3">
    <name type="scientific">Thyridium curvatum</name>
    <dbReference type="NCBI Taxonomy" id="1093900"/>
    <lineage>
        <taxon>Eukaryota</taxon>
        <taxon>Fungi</taxon>
        <taxon>Dikarya</taxon>
        <taxon>Ascomycota</taxon>
        <taxon>Pezizomycotina</taxon>
        <taxon>Sordariomycetes</taxon>
        <taxon>Sordariomycetidae</taxon>
        <taxon>Thyridiales</taxon>
        <taxon>Thyridiaceae</taxon>
        <taxon>Thyridium</taxon>
    </lineage>
</organism>
<dbReference type="AlphaFoldDB" id="A0A507AV11"/>
<evidence type="ECO:0000313" key="3">
    <source>
        <dbReference type="Proteomes" id="UP000319257"/>
    </source>
</evidence>
<dbReference type="OrthoDB" id="2157530at2759"/>
<reference evidence="2 3" key="1">
    <citation type="submission" date="2019-06" db="EMBL/GenBank/DDBJ databases">
        <title>Draft genome sequence of the filamentous fungus Phialemoniopsis curvata isolated from diesel fuel.</title>
        <authorList>
            <person name="Varaljay V.A."/>
            <person name="Lyon W.J."/>
            <person name="Crouch A.L."/>
            <person name="Drake C.E."/>
            <person name="Hollomon J.M."/>
            <person name="Nadeau L.J."/>
            <person name="Nunn H.S."/>
            <person name="Stevenson B.S."/>
            <person name="Bojanowski C.L."/>
            <person name="Crookes-Goodson W.J."/>
        </authorList>
    </citation>
    <scope>NUCLEOTIDE SEQUENCE [LARGE SCALE GENOMIC DNA]</scope>
    <source>
        <strain evidence="2 3">D216</strain>
    </source>
</reference>
<dbReference type="EMBL" id="SKBQ01000048">
    <property type="protein sequence ID" value="TPX11563.1"/>
    <property type="molecule type" value="Genomic_DNA"/>
</dbReference>
<dbReference type="PANTHER" id="PTHR24148:SF64">
    <property type="entry name" value="HETEROKARYON INCOMPATIBILITY DOMAIN-CONTAINING PROTEIN"/>
    <property type="match status" value="1"/>
</dbReference>
<dbReference type="RefSeq" id="XP_030993274.1">
    <property type="nucleotide sequence ID" value="XM_031142555.1"/>
</dbReference>
<evidence type="ECO:0000259" key="1">
    <source>
        <dbReference type="Pfam" id="PF06985"/>
    </source>
</evidence>
<dbReference type="InterPro" id="IPR010730">
    <property type="entry name" value="HET"/>
</dbReference>
<dbReference type="GeneID" id="41975221"/>
<keyword evidence="3" id="KW-1185">Reference proteome</keyword>
<sequence>MSKMNDMMWEVHLSVFQASIATNERFMSSALIPKSTRKNLFNPNRRLKKYQERSKERQELAIKDPAHADTYTYQPLKPNEIRLLHILPAASPEEEVKCTLTVESLDDGKGRPSFEALSYTWGDPSEEHTVLCDGKSILVTRNFLAAVRDIRLADRPRVFWIDGVCINQGDMEERSVQVQLMDSIYRMADSVVVWLSEPSTDTELGFKLMRQLGKLAEETPPELWDKPMFEADLARYSLPPTESNEWTALESLYWQPWFGRIWIVQEITVARSAGIICGKDSIPWETFAFVSHFFYRRNFRGVTRLDITPGLNLLAMRETYQKGTRPDLLGLLSNFRQSLATNPIDKVYALLNLAADAKIIPDYSLSAPEVFRNLAASFLKESLDILNLNSDPAWKLLEDELPTWVPDWSCASREYPLLFTPKGRSWRAGGPPGEPPAVRFSDDGSRFYVRARVVGEVRDIGETMMSAAQLEMQRVYGDGIARRPVGITLGWSRERRWRMWERLVLRLKAYPATGEDIRSVLQQTLVGGADVVAEVPPGGPDLEQLYMAFRRAEIPDGSGGEAASGASHDEISAWRFSRAATVASQGRKIFTTKGGLAGLGPHSTLPGTLVVLFQGGKTAYIVKKGKKAGEYKFLGEAYLHGYMDGEGVKEGEEWAELCLV</sequence>
<dbReference type="PANTHER" id="PTHR24148">
    <property type="entry name" value="ANKYRIN REPEAT DOMAIN-CONTAINING PROTEIN 39 HOMOLOG-RELATED"/>
    <property type="match status" value="1"/>
</dbReference>
<dbReference type="InterPro" id="IPR052895">
    <property type="entry name" value="HetReg/Transcr_Mod"/>
</dbReference>
<protein>
    <recommendedName>
        <fullName evidence="1">Heterokaryon incompatibility domain-containing protein</fullName>
    </recommendedName>
</protein>